<dbReference type="Pfam" id="PF08240">
    <property type="entry name" value="ADH_N"/>
    <property type="match status" value="1"/>
</dbReference>
<feature type="domain" description="Alcohol dehydrogenase-like N-terminal" evidence="4">
    <location>
        <begin position="24"/>
        <end position="132"/>
    </location>
</feature>
<reference evidence="5 6" key="1">
    <citation type="submission" date="2022-03" db="EMBL/GenBank/DDBJ databases">
        <title>Sinomonas sp. isolated from a soil.</title>
        <authorList>
            <person name="Han J."/>
            <person name="Kim D.-U."/>
        </authorList>
    </citation>
    <scope>NUCLEOTIDE SEQUENCE [LARGE SCALE GENOMIC DNA]</scope>
    <source>
        <strain evidence="5 6">5-5</strain>
    </source>
</reference>
<evidence type="ECO:0000259" key="4">
    <source>
        <dbReference type="Pfam" id="PF08240"/>
    </source>
</evidence>
<dbReference type="Proteomes" id="UP001202922">
    <property type="component" value="Unassembled WGS sequence"/>
</dbReference>
<accession>A0ABS9U5K2</accession>
<comment type="caution">
    <text evidence="5">The sequence shown here is derived from an EMBL/GenBank/DDBJ whole genome shotgun (WGS) entry which is preliminary data.</text>
</comment>
<dbReference type="InterPro" id="IPR013149">
    <property type="entry name" value="ADH-like_C"/>
</dbReference>
<feature type="domain" description="Alcohol dehydrogenase-like C-terminal" evidence="3">
    <location>
        <begin position="172"/>
        <end position="299"/>
    </location>
</feature>
<dbReference type="EMBL" id="JAKZBV010000001">
    <property type="protein sequence ID" value="MCH6471961.1"/>
    <property type="molecule type" value="Genomic_DNA"/>
</dbReference>
<dbReference type="RefSeq" id="WP_241055882.1">
    <property type="nucleotide sequence ID" value="NZ_JAKZBV010000001.1"/>
</dbReference>
<dbReference type="InterPro" id="IPR036291">
    <property type="entry name" value="NAD(P)-bd_dom_sf"/>
</dbReference>
<protein>
    <submittedName>
        <fullName evidence="5">Alcohol dehydrogenase catalytic domain-containing protein</fullName>
    </submittedName>
</protein>
<keyword evidence="2" id="KW-0560">Oxidoreductase</keyword>
<dbReference type="InterPro" id="IPR050129">
    <property type="entry name" value="Zn_alcohol_dh"/>
</dbReference>
<evidence type="ECO:0000313" key="5">
    <source>
        <dbReference type="EMBL" id="MCH6471961.1"/>
    </source>
</evidence>
<sequence length="343" mass="36370">MRAIRFDATRRADTVDIPEPELQAGQAIVRISSAGICGSDLSALNGSHPFRIPPLISGHEGGGTIVAVDDEESALRVGDHVVIEPQRSCGACEACDAGLSHLCEHKLMLGMSEWPGTFAELVTVPTDKLYRVSTAVPTEYLALAEPLAVAIHAVHRVGTGQPQKVAVLGGGAIGSLIVLTLAHEGVEFIAATDIRESNRELCLAMGAQAVADPVADGWKESLRSSAGGSFDVVFVAAAVAGIVDDANDLVRQRGTIVQVGLFGAPVTFDLSSFQRNEKHLLGSNVYEPADFEAAVRMLEADPEGVARIVNRRATLEQATEYLNARMDGHVDDTVKMLLFPNQS</sequence>
<proteinExistence type="predicted"/>
<keyword evidence="6" id="KW-1185">Reference proteome</keyword>
<evidence type="ECO:0000256" key="1">
    <source>
        <dbReference type="ARBA" id="ARBA00001947"/>
    </source>
</evidence>
<dbReference type="InterPro" id="IPR013154">
    <property type="entry name" value="ADH-like_N"/>
</dbReference>
<dbReference type="PANTHER" id="PTHR43401:SF2">
    <property type="entry name" value="L-THREONINE 3-DEHYDROGENASE"/>
    <property type="match status" value="1"/>
</dbReference>
<evidence type="ECO:0000259" key="3">
    <source>
        <dbReference type="Pfam" id="PF00107"/>
    </source>
</evidence>
<dbReference type="InterPro" id="IPR011032">
    <property type="entry name" value="GroES-like_sf"/>
</dbReference>
<dbReference type="SUPFAM" id="SSF51735">
    <property type="entry name" value="NAD(P)-binding Rossmann-fold domains"/>
    <property type="match status" value="1"/>
</dbReference>
<name>A0ABS9U5K2_9MICC</name>
<evidence type="ECO:0000313" key="6">
    <source>
        <dbReference type="Proteomes" id="UP001202922"/>
    </source>
</evidence>
<organism evidence="5 6">
    <name type="scientific">Sinomonas terrae</name>
    <dbReference type="NCBI Taxonomy" id="2908838"/>
    <lineage>
        <taxon>Bacteria</taxon>
        <taxon>Bacillati</taxon>
        <taxon>Actinomycetota</taxon>
        <taxon>Actinomycetes</taxon>
        <taxon>Micrococcales</taxon>
        <taxon>Micrococcaceae</taxon>
        <taxon>Sinomonas</taxon>
    </lineage>
</organism>
<dbReference type="PANTHER" id="PTHR43401">
    <property type="entry name" value="L-THREONINE 3-DEHYDROGENASE"/>
    <property type="match status" value="1"/>
</dbReference>
<gene>
    <name evidence="5" type="ORF">L0M17_18650</name>
</gene>
<comment type="cofactor">
    <cofactor evidence="1">
        <name>Zn(2+)</name>
        <dbReference type="ChEBI" id="CHEBI:29105"/>
    </cofactor>
</comment>
<dbReference type="Gene3D" id="3.90.180.10">
    <property type="entry name" value="Medium-chain alcohol dehydrogenases, catalytic domain"/>
    <property type="match status" value="1"/>
</dbReference>
<evidence type="ECO:0000256" key="2">
    <source>
        <dbReference type="ARBA" id="ARBA00023002"/>
    </source>
</evidence>
<dbReference type="Pfam" id="PF00107">
    <property type="entry name" value="ADH_zinc_N"/>
    <property type="match status" value="1"/>
</dbReference>
<dbReference type="SUPFAM" id="SSF50129">
    <property type="entry name" value="GroES-like"/>
    <property type="match status" value="1"/>
</dbReference>
<dbReference type="Gene3D" id="3.40.50.720">
    <property type="entry name" value="NAD(P)-binding Rossmann-like Domain"/>
    <property type="match status" value="1"/>
</dbReference>